<dbReference type="Gene3D" id="3.40.50.880">
    <property type="match status" value="1"/>
</dbReference>
<dbReference type="EMBL" id="QGLE01000002">
    <property type="protein sequence ID" value="PWR24893.1"/>
    <property type="molecule type" value="Genomic_DNA"/>
</dbReference>
<evidence type="ECO:0000313" key="3">
    <source>
        <dbReference type="EMBL" id="PWR24893.1"/>
    </source>
</evidence>
<dbReference type="Pfam" id="PF00117">
    <property type="entry name" value="GATase"/>
    <property type="match status" value="1"/>
</dbReference>
<dbReference type="InterPro" id="IPR044992">
    <property type="entry name" value="ChyE-like"/>
</dbReference>
<dbReference type="OrthoDB" id="7365442at2"/>
<protein>
    <submittedName>
        <fullName evidence="3">GMP synthase</fullName>
    </submittedName>
</protein>
<dbReference type="InterPro" id="IPR017926">
    <property type="entry name" value="GATASE"/>
</dbReference>
<dbReference type="GO" id="GO:0005829">
    <property type="term" value="C:cytosol"/>
    <property type="evidence" value="ECO:0007669"/>
    <property type="project" value="TreeGrafter"/>
</dbReference>
<dbReference type="PANTHER" id="PTHR42695:SF5">
    <property type="entry name" value="GLUTAMINE AMIDOTRANSFERASE YLR126C-RELATED"/>
    <property type="match status" value="1"/>
</dbReference>
<dbReference type="CDD" id="cd01741">
    <property type="entry name" value="GATase1_1"/>
    <property type="match status" value="1"/>
</dbReference>
<dbReference type="InterPro" id="IPR029062">
    <property type="entry name" value="Class_I_gatase-like"/>
</dbReference>
<evidence type="ECO:0000256" key="1">
    <source>
        <dbReference type="SAM" id="MobiDB-lite"/>
    </source>
</evidence>
<organism evidence="3 4">
    <name type="scientific">Zavarzinia aquatilis</name>
    <dbReference type="NCBI Taxonomy" id="2211142"/>
    <lineage>
        <taxon>Bacteria</taxon>
        <taxon>Pseudomonadati</taxon>
        <taxon>Pseudomonadota</taxon>
        <taxon>Alphaproteobacteria</taxon>
        <taxon>Rhodospirillales</taxon>
        <taxon>Zavarziniaceae</taxon>
        <taxon>Zavarzinia</taxon>
    </lineage>
</organism>
<feature type="domain" description="Glutamine amidotransferase" evidence="2">
    <location>
        <begin position="110"/>
        <end position="246"/>
    </location>
</feature>
<dbReference type="SUPFAM" id="SSF52317">
    <property type="entry name" value="Class I glutamine amidotransferase-like"/>
    <property type="match status" value="1"/>
</dbReference>
<dbReference type="PANTHER" id="PTHR42695">
    <property type="entry name" value="GLUTAMINE AMIDOTRANSFERASE YLR126C-RELATED"/>
    <property type="match status" value="1"/>
</dbReference>
<dbReference type="Proteomes" id="UP000245461">
    <property type="component" value="Unassembled WGS sequence"/>
</dbReference>
<comment type="caution">
    <text evidence="3">The sequence shown here is derived from an EMBL/GenBank/DDBJ whole genome shotgun (WGS) entry which is preliminary data.</text>
</comment>
<feature type="region of interest" description="Disordered" evidence="1">
    <location>
        <begin position="1"/>
        <end position="24"/>
    </location>
</feature>
<dbReference type="PROSITE" id="PS51273">
    <property type="entry name" value="GATASE_TYPE_1"/>
    <property type="match status" value="1"/>
</dbReference>
<proteinExistence type="predicted"/>
<keyword evidence="4" id="KW-1185">Reference proteome</keyword>
<name>A0A317EHI7_9PROT</name>
<gene>
    <name evidence="3" type="ORF">DKG74_03730</name>
</gene>
<evidence type="ECO:0000313" key="4">
    <source>
        <dbReference type="Proteomes" id="UP000245461"/>
    </source>
</evidence>
<evidence type="ECO:0000259" key="2">
    <source>
        <dbReference type="Pfam" id="PF00117"/>
    </source>
</evidence>
<sequence length="298" mass="32911">MALRHRLHPHEDRDHDQNQQNQHKSAETFHFPLPSHPSGWAYYSSPDGALPMNGVTMRILCVQNDLRTPPGLVGLGMMRAGARLDVIAPHHAWSSLAPRGGIPVPADPGDYDALLVLGGPMHANNDKDFPPLERTAGLIAQFAAQDRPVLGICLGSQLIARAFGARVYPHSLTEVGFRPLDLTAEAAADPLLAGLPAQVHIMQWHEDTFELPQGATLLMTGPECHHQAFRIGRATYAFQCHFEVTGDIARTWVQTQGEWLARNKPDILARFEDDLHRHLPAAARFAATVTERFLTLVR</sequence>
<accession>A0A317EHI7</accession>
<dbReference type="AlphaFoldDB" id="A0A317EHI7"/>
<reference evidence="3 4" key="1">
    <citation type="submission" date="2018-05" db="EMBL/GenBank/DDBJ databases">
        <title>Zavarzinia sp. HR-AS.</title>
        <authorList>
            <person name="Lee Y."/>
            <person name="Jeon C.O."/>
        </authorList>
    </citation>
    <scope>NUCLEOTIDE SEQUENCE [LARGE SCALE GENOMIC DNA]</scope>
    <source>
        <strain evidence="3 4">HR-AS</strain>
    </source>
</reference>